<dbReference type="Proteomes" id="UP000054350">
    <property type="component" value="Unassembled WGS sequence"/>
</dbReference>
<evidence type="ECO:0008006" key="3">
    <source>
        <dbReference type="Google" id="ProtNLM"/>
    </source>
</evidence>
<organism evidence="1 2">
    <name type="scientific">Allomyces macrogynus (strain ATCC 38327)</name>
    <name type="common">Allomyces javanicus var. macrogynus</name>
    <dbReference type="NCBI Taxonomy" id="578462"/>
    <lineage>
        <taxon>Eukaryota</taxon>
        <taxon>Fungi</taxon>
        <taxon>Fungi incertae sedis</taxon>
        <taxon>Blastocladiomycota</taxon>
        <taxon>Blastocladiomycetes</taxon>
        <taxon>Blastocladiales</taxon>
        <taxon>Blastocladiaceae</taxon>
        <taxon>Allomyces</taxon>
    </lineage>
</organism>
<evidence type="ECO:0000313" key="2">
    <source>
        <dbReference type="Proteomes" id="UP000054350"/>
    </source>
</evidence>
<evidence type="ECO:0000313" key="1">
    <source>
        <dbReference type="EMBL" id="KNE60830.1"/>
    </source>
</evidence>
<dbReference type="VEuPathDB" id="FungiDB:AMAG_06596"/>
<sequence>MAALPLTQLKALRMLLHLVEVDHDACRRLVAAFPVSVMALSVWLAALTRDSEPGARLIWCGLPLATNELVARLEPSIEWMGELPIAPTLRRLQLDAWDELENRDPSLTDLSLDRMPDVSLQSMPHYCGPTAFHALASRMPPRLTTLSFRHCRVTDAHLDLLAGKWPPNLRKLDLFDNEIFQTKQALSKVPRPQWKPGSIGDHPYLSDLAASAWVRTLPKSLEELVV</sequence>
<reference evidence="1 2" key="1">
    <citation type="submission" date="2009-11" db="EMBL/GenBank/DDBJ databases">
        <title>Annotation of Allomyces macrogynus ATCC 38327.</title>
        <authorList>
            <consortium name="The Broad Institute Genome Sequencing Platform"/>
            <person name="Russ C."/>
            <person name="Cuomo C."/>
            <person name="Burger G."/>
            <person name="Gray M.W."/>
            <person name="Holland P.W.H."/>
            <person name="King N."/>
            <person name="Lang F.B.F."/>
            <person name="Roger A.J."/>
            <person name="Ruiz-Trillo I."/>
            <person name="Young S.K."/>
            <person name="Zeng Q."/>
            <person name="Gargeya S."/>
            <person name="Fitzgerald M."/>
            <person name="Haas B."/>
            <person name="Abouelleil A."/>
            <person name="Alvarado L."/>
            <person name="Arachchi H.M."/>
            <person name="Berlin A."/>
            <person name="Chapman S.B."/>
            <person name="Gearin G."/>
            <person name="Goldberg J."/>
            <person name="Griggs A."/>
            <person name="Gujja S."/>
            <person name="Hansen M."/>
            <person name="Heiman D."/>
            <person name="Howarth C."/>
            <person name="Larimer J."/>
            <person name="Lui A."/>
            <person name="MacDonald P.J.P."/>
            <person name="McCowen C."/>
            <person name="Montmayeur A."/>
            <person name="Murphy C."/>
            <person name="Neiman D."/>
            <person name="Pearson M."/>
            <person name="Priest M."/>
            <person name="Roberts A."/>
            <person name="Saif S."/>
            <person name="Shea T."/>
            <person name="Sisk P."/>
            <person name="Stolte C."/>
            <person name="Sykes S."/>
            <person name="Wortman J."/>
            <person name="Nusbaum C."/>
            <person name="Birren B."/>
        </authorList>
    </citation>
    <scope>NUCLEOTIDE SEQUENCE [LARGE SCALE GENOMIC DNA]</scope>
    <source>
        <strain evidence="1 2">ATCC 38327</strain>
    </source>
</reference>
<dbReference type="OrthoDB" id="10314711at2759"/>
<proteinExistence type="predicted"/>
<reference evidence="2" key="2">
    <citation type="submission" date="2009-11" db="EMBL/GenBank/DDBJ databases">
        <title>The Genome Sequence of Allomyces macrogynus strain ATCC 38327.</title>
        <authorList>
            <consortium name="The Broad Institute Genome Sequencing Platform"/>
            <person name="Russ C."/>
            <person name="Cuomo C."/>
            <person name="Shea T."/>
            <person name="Young S.K."/>
            <person name="Zeng Q."/>
            <person name="Koehrsen M."/>
            <person name="Haas B."/>
            <person name="Borodovsky M."/>
            <person name="Guigo R."/>
            <person name="Alvarado L."/>
            <person name="Berlin A."/>
            <person name="Borenstein D."/>
            <person name="Chen Z."/>
            <person name="Engels R."/>
            <person name="Freedman E."/>
            <person name="Gellesch M."/>
            <person name="Goldberg J."/>
            <person name="Griggs A."/>
            <person name="Gujja S."/>
            <person name="Heiman D."/>
            <person name="Hepburn T."/>
            <person name="Howarth C."/>
            <person name="Jen D."/>
            <person name="Larson L."/>
            <person name="Lewis B."/>
            <person name="Mehta T."/>
            <person name="Park D."/>
            <person name="Pearson M."/>
            <person name="Roberts A."/>
            <person name="Saif S."/>
            <person name="Shenoy N."/>
            <person name="Sisk P."/>
            <person name="Stolte C."/>
            <person name="Sykes S."/>
            <person name="Walk T."/>
            <person name="White J."/>
            <person name="Yandava C."/>
            <person name="Burger G."/>
            <person name="Gray M.W."/>
            <person name="Holland P.W.H."/>
            <person name="King N."/>
            <person name="Lang F.B.F."/>
            <person name="Roger A.J."/>
            <person name="Ruiz-Trillo I."/>
            <person name="Lander E."/>
            <person name="Nusbaum C."/>
        </authorList>
    </citation>
    <scope>NUCLEOTIDE SEQUENCE [LARGE SCALE GENOMIC DNA]</scope>
    <source>
        <strain evidence="2">ATCC 38327</strain>
    </source>
</reference>
<dbReference type="EMBL" id="GG745337">
    <property type="protein sequence ID" value="KNE60830.1"/>
    <property type="molecule type" value="Genomic_DNA"/>
</dbReference>
<dbReference type="InterPro" id="IPR032675">
    <property type="entry name" value="LRR_dom_sf"/>
</dbReference>
<keyword evidence="2" id="KW-1185">Reference proteome</keyword>
<dbReference type="SUPFAM" id="SSF52047">
    <property type="entry name" value="RNI-like"/>
    <property type="match status" value="1"/>
</dbReference>
<protein>
    <recommendedName>
        <fullName evidence="3">F-box domain-containing protein</fullName>
    </recommendedName>
</protein>
<dbReference type="Gene3D" id="3.80.10.10">
    <property type="entry name" value="Ribonuclease Inhibitor"/>
    <property type="match status" value="1"/>
</dbReference>
<accession>A0A0L0SEL0</accession>
<name>A0A0L0SEL0_ALLM3</name>
<dbReference type="AlphaFoldDB" id="A0A0L0SEL0"/>
<gene>
    <name evidence="1" type="ORF">AMAG_06596</name>
</gene>